<feature type="non-terminal residue" evidence="1">
    <location>
        <position position="1"/>
    </location>
</feature>
<evidence type="ECO:0000313" key="1">
    <source>
        <dbReference type="EMBL" id="SVC33883.1"/>
    </source>
</evidence>
<name>A0A382LCR4_9ZZZZ</name>
<organism evidence="1">
    <name type="scientific">marine metagenome</name>
    <dbReference type="NCBI Taxonomy" id="408172"/>
    <lineage>
        <taxon>unclassified sequences</taxon>
        <taxon>metagenomes</taxon>
        <taxon>ecological metagenomes</taxon>
    </lineage>
</organism>
<protein>
    <recommendedName>
        <fullName evidence="2">RapA2 cadherin-like domain-containing protein</fullName>
    </recommendedName>
</protein>
<evidence type="ECO:0008006" key="2">
    <source>
        <dbReference type="Google" id="ProtNLM"/>
    </source>
</evidence>
<reference evidence="1" key="1">
    <citation type="submission" date="2018-05" db="EMBL/GenBank/DDBJ databases">
        <authorList>
            <person name="Lanie J.A."/>
            <person name="Ng W.-L."/>
            <person name="Kazmierczak K.M."/>
            <person name="Andrzejewski T.M."/>
            <person name="Davidsen T.M."/>
            <person name="Wayne K.J."/>
            <person name="Tettelin H."/>
            <person name="Glass J.I."/>
            <person name="Rusch D."/>
            <person name="Podicherti R."/>
            <person name="Tsui H.-C.T."/>
            <person name="Winkler M.E."/>
        </authorList>
    </citation>
    <scope>NUCLEOTIDE SEQUENCE</scope>
</reference>
<sequence length="403" mass="43183">TSYINMTIYGDDSTTPDADEGMNAGEDFVLRLWDSSEDIIYEYPESFDCWYNNYGAPMDGCGDVNTIYDFHDEGVVSYTVYYNPDENYNGSDEFTYEVNDEELVDTAIVTISVSSVNDTPVLSVIADTSTAEDEDLTISLSASDIDIETNGQGLTFNAFSSDTTLVLVSVTSKGDVIPTSSGGVFQGQAVIDGMSASAGDMIAAFDEDGNVAGASEVVMYDSTAYINLTIYGDDAYTEGVDEGMNEGEAFVLRLWDSSEDITYVYPDSFDCWYNTFGAPMDGCGDVGTVFNFSTESPPVVSPWAGDSTSTMALDVQPEQNGEADITVTVTDSEGAGDTRVFVFTVNAVNDTPVLTEVGNQVTDEDEDLTISLSASDVDIDENAQSLTFSAVSSDTTLVLVSTT</sequence>
<dbReference type="EMBL" id="UINC01085916">
    <property type="protein sequence ID" value="SVC33883.1"/>
    <property type="molecule type" value="Genomic_DNA"/>
</dbReference>
<gene>
    <name evidence="1" type="ORF">METZ01_LOCUS286737</name>
</gene>
<dbReference type="AlphaFoldDB" id="A0A382LCR4"/>
<accession>A0A382LCR4</accession>
<dbReference type="Pfam" id="PF17963">
    <property type="entry name" value="Big_9"/>
    <property type="match status" value="1"/>
</dbReference>
<proteinExistence type="predicted"/>
<dbReference type="Gene3D" id="2.60.40.3440">
    <property type="match status" value="1"/>
</dbReference>
<feature type="non-terminal residue" evidence="1">
    <location>
        <position position="403"/>
    </location>
</feature>